<accession>A0A7R9GXM6</accession>
<feature type="chain" id="PRO_5031493022" evidence="1">
    <location>
        <begin position="34"/>
        <end position="113"/>
    </location>
</feature>
<sequence length="113" mass="12248">MSRFSTLTFGMITIWWLSLALLVDSTIVHDCLGVRCPFGHRCVSSPKACFVAPCPQYDCISTLPSEDLNCQGVICPSGQSCVSSPKNCLVAPCPQYDCVSILPLMNNLTTQSN</sequence>
<keyword evidence="1" id="KW-0732">Signal</keyword>
<dbReference type="EMBL" id="OD001364">
    <property type="protein sequence ID" value="CAD7401627.1"/>
    <property type="molecule type" value="Genomic_DNA"/>
</dbReference>
<dbReference type="AlphaFoldDB" id="A0A7R9GXM6"/>
<proteinExistence type="predicted"/>
<reference evidence="2" key="1">
    <citation type="submission" date="2020-11" db="EMBL/GenBank/DDBJ databases">
        <authorList>
            <person name="Tran Van P."/>
        </authorList>
    </citation>
    <scope>NUCLEOTIDE SEQUENCE</scope>
</reference>
<gene>
    <name evidence="2" type="ORF">TPSB3V08_LOCUS3191</name>
</gene>
<feature type="signal peptide" evidence="1">
    <location>
        <begin position="1"/>
        <end position="33"/>
    </location>
</feature>
<organism evidence="2">
    <name type="scientific">Timema poppense</name>
    <name type="common">Walking stick</name>
    <dbReference type="NCBI Taxonomy" id="170557"/>
    <lineage>
        <taxon>Eukaryota</taxon>
        <taxon>Metazoa</taxon>
        <taxon>Ecdysozoa</taxon>
        <taxon>Arthropoda</taxon>
        <taxon>Hexapoda</taxon>
        <taxon>Insecta</taxon>
        <taxon>Pterygota</taxon>
        <taxon>Neoptera</taxon>
        <taxon>Polyneoptera</taxon>
        <taxon>Phasmatodea</taxon>
        <taxon>Timematodea</taxon>
        <taxon>Timematoidea</taxon>
        <taxon>Timematidae</taxon>
        <taxon>Timema</taxon>
    </lineage>
</organism>
<evidence type="ECO:0000256" key="1">
    <source>
        <dbReference type="SAM" id="SignalP"/>
    </source>
</evidence>
<name>A0A7R9GXM6_TIMPO</name>
<protein>
    <submittedName>
        <fullName evidence="2">Uncharacterized protein</fullName>
    </submittedName>
</protein>
<evidence type="ECO:0000313" key="2">
    <source>
        <dbReference type="EMBL" id="CAD7401627.1"/>
    </source>
</evidence>